<evidence type="ECO:0000313" key="3">
    <source>
        <dbReference type="Proteomes" id="UP000191980"/>
    </source>
</evidence>
<name>A0A1V8M984_9GAMM</name>
<dbReference type="AlphaFoldDB" id="A0A1V8M984"/>
<feature type="signal peptide" evidence="1">
    <location>
        <begin position="1"/>
        <end position="29"/>
    </location>
</feature>
<keyword evidence="1" id="KW-0732">Signal</keyword>
<accession>A0A1V8M984</accession>
<dbReference type="RefSeq" id="WP_080522462.1">
    <property type="nucleotide sequence ID" value="NZ_LPUF01000001.1"/>
</dbReference>
<sequence>MENDMKMRLATIFATAAFATFFMAAGAQAAECEVNKSIFADDKCTCPQGTAAKQVSAGYRQCQPTDCPVDKSIFAGNKCVCPKGTSAKQVSAGYRQCKK</sequence>
<gene>
    <name evidence="2" type="ORF">AU255_08320</name>
</gene>
<reference evidence="2 3" key="1">
    <citation type="submission" date="2015-12" db="EMBL/GenBank/DDBJ databases">
        <authorList>
            <person name="Shamseldin A."/>
            <person name="Moawad H."/>
            <person name="Abd El-Rahim W.M."/>
            <person name="Sadowsky M.J."/>
        </authorList>
    </citation>
    <scope>NUCLEOTIDE SEQUENCE [LARGE SCALE GENOMIC DNA]</scope>
    <source>
        <strain evidence="2 3">WF1</strain>
    </source>
</reference>
<keyword evidence="3" id="KW-1185">Reference proteome</keyword>
<dbReference type="EMBL" id="LPUF01000001">
    <property type="protein sequence ID" value="OQK17853.1"/>
    <property type="molecule type" value="Genomic_DNA"/>
</dbReference>
<evidence type="ECO:0000256" key="1">
    <source>
        <dbReference type="SAM" id="SignalP"/>
    </source>
</evidence>
<comment type="caution">
    <text evidence="2">The sequence shown here is derived from an EMBL/GenBank/DDBJ whole genome shotgun (WGS) entry which is preliminary data.</text>
</comment>
<organism evidence="2 3">
    <name type="scientific">Methyloprofundus sedimenti</name>
    <dbReference type="NCBI Taxonomy" id="1420851"/>
    <lineage>
        <taxon>Bacteria</taxon>
        <taxon>Pseudomonadati</taxon>
        <taxon>Pseudomonadota</taxon>
        <taxon>Gammaproteobacteria</taxon>
        <taxon>Methylococcales</taxon>
        <taxon>Methylococcaceae</taxon>
        <taxon>Methyloprofundus</taxon>
    </lineage>
</organism>
<protein>
    <submittedName>
        <fullName evidence="2">Uncharacterized protein</fullName>
    </submittedName>
</protein>
<proteinExistence type="predicted"/>
<feature type="chain" id="PRO_5012008877" evidence="1">
    <location>
        <begin position="30"/>
        <end position="99"/>
    </location>
</feature>
<dbReference type="Proteomes" id="UP000191980">
    <property type="component" value="Unassembled WGS sequence"/>
</dbReference>
<evidence type="ECO:0000313" key="2">
    <source>
        <dbReference type="EMBL" id="OQK17853.1"/>
    </source>
</evidence>